<protein>
    <recommendedName>
        <fullName evidence="3">Proton-activated chloride channel</fullName>
    </recommendedName>
    <alternativeName>
        <fullName evidence="14">Transmembrane protein 206</fullName>
    </alternativeName>
</protein>
<evidence type="ECO:0000256" key="6">
    <source>
        <dbReference type="ARBA" id="ARBA00022692"/>
    </source>
</evidence>
<evidence type="ECO:0000256" key="4">
    <source>
        <dbReference type="ARBA" id="ARBA00022448"/>
    </source>
</evidence>
<accession>A0A672NBZ6</accession>
<evidence type="ECO:0000313" key="17">
    <source>
        <dbReference type="Proteomes" id="UP000472262"/>
    </source>
</evidence>
<evidence type="ECO:0000256" key="10">
    <source>
        <dbReference type="ARBA" id="ARBA00023173"/>
    </source>
</evidence>
<evidence type="ECO:0000256" key="8">
    <source>
        <dbReference type="ARBA" id="ARBA00023065"/>
    </source>
</evidence>
<reference evidence="16" key="1">
    <citation type="submission" date="2025-08" db="UniProtKB">
        <authorList>
            <consortium name="Ensembl"/>
        </authorList>
    </citation>
    <scope>IDENTIFICATION</scope>
</reference>
<keyword evidence="7 15" id="KW-1133">Transmembrane helix</keyword>
<comment type="similarity">
    <text evidence="2">Belongs to the proton-activated chloride channel family.</text>
</comment>
<keyword evidence="10" id="KW-0869">Chloride channel</keyword>
<evidence type="ECO:0000313" key="16">
    <source>
        <dbReference type="Ensembl" id="ENSSGRP00000048050.1"/>
    </source>
</evidence>
<dbReference type="Proteomes" id="UP000472262">
    <property type="component" value="Unassembled WGS sequence"/>
</dbReference>
<keyword evidence="9 15" id="KW-0472">Membrane</keyword>
<name>A0A672NBZ6_SINGR</name>
<evidence type="ECO:0000256" key="2">
    <source>
        <dbReference type="ARBA" id="ARBA00009151"/>
    </source>
</evidence>
<evidence type="ECO:0000256" key="12">
    <source>
        <dbReference type="ARBA" id="ARBA00023303"/>
    </source>
</evidence>
<evidence type="ECO:0000256" key="15">
    <source>
        <dbReference type="SAM" id="Phobius"/>
    </source>
</evidence>
<evidence type="ECO:0000256" key="5">
    <source>
        <dbReference type="ARBA" id="ARBA00022475"/>
    </source>
</evidence>
<dbReference type="OMA" id="HAVFCAN"/>
<comment type="catalytic activity">
    <reaction evidence="13">
        <text>chloride(in) = chloride(out)</text>
        <dbReference type="Rhea" id="RHEA:29823"/>
        <dbReference type="ChEBI" id="CHEBI:17996"/>
    </reaction>
</comment>
<evidence type="ECO:0000256" key="3">
    <source>
        <dbReference type="ARBA" id="ARBA00013993"/>
    </source>
</evidence>
<evidence type="ECO:0000256" key="11">
    <source>
        <dbReference type="ARBA" id="ARBA00023214"/>
    </source>
</evidence>
<dbReference type="InterPro" id="IPR029366">
    <property type="entry name" value="TMEM206"/>
</dbReference>
<feature type="transmembrane region" description="Helical" evidence="15">
    <location>
        <begin position="12"/>
        <end position="34"/>
    </location>
</feature>
<dbReference type="Ensembl" id="ENSSGRT00000051367.1">
    <property type="protein sequence ID" value="ENSSGRP00000048050.1"/>
    <property type="gene ID" value="ENSSGRG00000025623.1"/>
</dbReference>
<evidence type="ECO:0000256" key="14">
    <source>
        <dbReference type="ARBA" id="ARBA00032817"/>
    </source>
</evidence>
<keyword evidence="6 15" id="KW-0812">Transmembrane</keyword>
<evidence type="ECO:0000256" key="7">
    <source>
        <dbReference type="ARBA" id="ARBA00022989"/>
    </source>
</evidence>
<dbReference type="InParanoid" id="A0A672NBZ6"/>
<dbReference type="PANTHER" id="PTHR16087">
    <property type="entry name" value="TRANSMEMBRANE PROTEIN 206"/>
    <property type="match status" value="1"/>
</dbReference>
<keyword evidence="8" id="KW-0406">Ion transport</keyword>
<evidence type="ECO:0000256" key="1">
    <source>
        <dbReference type="ARBA" id="ARBA00004651"/>
    </source>
</evidence>
<evidence type="ECO:0000256" key="9">
    <source>
        <dbReference type="ARBA" id="ARBA00023136"/>
    </source>
</evidence>
<keyword evidence="5" id="KW-1003">Cell membrane</keyword>
<keyword evidence="11" id="KW-0868">Chloride</keyword>
<dbReference type="PANTHER" id="PTHR16087:SF0">
    <property type="entry name" value="PROTON-ACTIVATED CHLORIDE CHANNEL"/>
    <property type="match status" value="1"/>
</dbReference>
<dbReference type="GO" id="GO:0034707">
    <property type="term" value="C:chloride channel complex"/>
    <property type="evidence" value="ECO:0007669"/>
    <property type="project" value="UniProtKB-KW"/>
</dbReference>
<dbReference type="Pfam" id="PF15122">
    <property type="entry name" value="TMEM206"/>
    <property type="match status" value="2"/>
</dbReference>
<dbReference type="GO" id="GO:0005254">
    <property type="term" value="F:chloride channel activity"/>
    <property type="evidence" value="ECO:0007669"/>
    <property type="project" value="UniProtKB-KW"/>
</dbReference>
<keyword evidence="12" id="KW-0407">Ion channel</keyword>
<dbReference type="GO" id="GO:0005886">
    <property type="term" value="C:plasma membrane"/>
    <property type="evidence" value="ECO:0007669"/>
    <property type="project" value="UniProtKB-SubCell"/>
</dbReference>
<evidence type="ECO:0000256" key="13">
    <source>
        <dbReference type="ARBA" id="ARBA00024167"/>
    </source>
</evidence>
<proteinExistence type="inferred from homology"/>
<comment type="subcellular location">
    <subcellularLocation>
        <location evidence="1">Cell membrane</location>
        <topology evidence="1">Multi-pass membrane protein</topology>
    </subcellularLocation>
</comment>
<sequence>MTIGFNKACVKNVFTVILVLIYLLLTTVAVFLAYQTISDFMEKLNHPVMSVSYKEVEEFAAPGIALYPGKAQLLSCVHHYHDNIPPLVALDRLKGRNCIKEEVIYYGPYSNQTQTRAIVVSGPTDVRNRELIFLQFSRNETEEDFSAISYMIFAKFSDMLESSDKAAFMMDCERNYSMWTFSGGFRTWVKMSLVKTSGRGNESYYLPIFVNFSRIIVTANPWNTIAILCGVFMALFKAADFAKLSIKWTIKIRKRHLRAKIRELNQIS</sequence>
<keyword evidence="4" id="KW-0813">Transport</keyword>
<organism evidence="16 17">
    <name type="scientific">Sinocyclocheilus grahami</name>
    <name type="common">Dianchi golden-line fish</name>
    <name type="synonym">Barbus grahami</name>
    <dbReference type="NCBI Taxonomy" id="75366"/>
    <lineage>
        <taxon>Eukaryota</taxon>
        <taxon>Metazoa</taxon>
        <taxon>Chordata</taxon>
        <taxon>Craniata</taxon>
        <taxon>Vertebrata</taxon>
        <taxon>Euteleostomi</taxon>
        <taxon>Actinopterygii</taxon>
        <taxon>Neopterygii</taxon>
        <taxon>Teleostei</taxon>
        <taxon>Ostariophysi</taxon>
        <taxon>Cypriniformes</taxon>
        <taxon>Cyprinidae</taxon>
        <taxon>Cyprininae</taxon>
        <taxon>Sinocyclocheilus</taxon>
    </lineage>
</organism>
<keyword evidence="17" id="KW-1185">Reference proteome</keyword>
<dbReference type="AlphaFoldDB" id="A0A672NBZ6"/>
<reference evidence="16" key="2">
    <citation type="submission" date="2025-09" db="UniProtKB">
        <authorList>
            <consortium name="Ensembl"/>
        </authorList>
    </citation>
    <scope>IDENTIFICATION</scope>
</reference>